<proteinExistence type="predicted"/>
<comment type="caution">
    <text evidence="2">The sequence shown here is derived from an EMBL/GenBank/DDBJ whole genome shotgun (WGS) entry which is preliminary data.</text>
</comment>
<dbReference type="Gene3D" id="2.60.40.1180">
    <property type="entry name" value="Golgi alpha-mannosidase II"/>
    <property type="match status" value="1"/>
</dbReference>
<protein>
    <submittedName>
        <fullName evidence="2">Uncharacterized protein</fullName>
    </submittedName>
</protein>
<organism evidence="2 3">
    <name type="scientific">Actinacidiphila oryziradicis</name>
    <dbReference type="NCBI Taxonomy" id="2571141"/>
    <lineage>
        <taxon>Bacteria</taxon>
        <taxon>Bacillati</taxon>
        <taxon>Actinomycetota</taxon>
        <taxon>Actinomycetes</taxon>
        <taxon>Kitasatosporales</taxon>
        <taxon>Streptomycetaceae</taxon>
        <taxon>Actinacidiphila</taxon>
    </lineage>
</organism>
<dbReference type="InterPro" id="IPR013780">
    <property type="entry name" value="Glyco_hydro_b"/>
</dbReference>
<sequence length="341" mass="35271">MHDEAVGNSYNNRGIHHNGSGIENLNVITSGLDEMLLQSFQNDLKVFADWPANSNAKFGDLLASGDFLISSSMANNSVQYVRAVSQKGGNLTFSNPWPAKSVQVYRNGSDAGTLSGTKITLGTSSGETISLASAGTSYATQTQLGQPASGGGSGSTSSFTSGSEAGDRTPTWTDTAGGGNNGVTSINSDSAGPQTGPRTGETSHTDSSALMYSGSSTGSSAHAYLKVYDLSGAPLNIGTAKTLSSTTPWVPAGSTESECVAVDLIFTDNSTLRDSGAVEQNSNQAHLAHQCGHLALDTWNHVTVNLATNNSNKQIARILVGYDHPSGSDSYRGYVDDLAIS</sequence>
<feature type="region of interest" description="Disordered" evidence="1">
    <location>
        <begin position="142"/>
        <end position="213"/>
    </location>
</feature>
<accession>A0A4U0RJT8</accession>
<dbReference type="OrthoDB" id="9802600at2"/>
<evidence type="ECO:0000313" key="3">
    <source>
        <dbReference type="Proteomes" id="UP000305778"/>
    </source>
</evidence>
<reference evidence="2 3" key="1">
    <citation type="submission" date="2019-04" db="EMBL/GenBank/DDBJ databases">
        <title>Streptomyces oryziradicis sp. nov., a novel actinomycete isolated from rhizosphere soil of rice (Oryza sativa L.).</title>
        <authorList>
            <person name="Li C."/>
        </authorList>
    </citation>
    <scope>NUCLEOTIDE SEQUENCE [LARGE SCALE GENOMIC DNA]</scope>
    <source>
        <strain evidence="2 3">NEAU-C40</strain>
    </source>
</reference>
<dbReference type="AlphaFoldDB" id="A0A4U0RJT8"/>
<dbReference type="RefSeq" id="WP_136730948.1">
    <property type="nucleotide sequence ID" value="NZ_SUMC01000181.1"/>
</dbReference>
<feature type="compositionally biased region" description="Polar residues" evidence="1">
    <location>
        <begin position="182"/>
        <end position="213"/>
    </location>
</feature>
<gene>
    <name evidence="2" type="ORF">FCI23_52090</name>
</gene>
<name>A0A4U0RJT8_9ACTN</name>
<keyword evidence="3" id="KW-1185">Reference proteome</keyword>
<evidence type="ECO:0000256" key="1">
    <source>
        <dbReference type="SAM" id="MobiDB-lite"/>
    </source>
</evidence>
<dbReference type="Proteomes" id="UP000305778">
    <property type="component" value="Unassembled WGS sequence"/>
</dbReference>
<dbReference type="EMBL" id="SUMC01000181">
    <property type="protein sequence ID" value="TJZ95497.1"/>
    <property type="molecule type" value="Genomic_DNA"/>
</dbReference>
<evidence type="ECO:0000313" key="2">
    <source>
        <dbReference type="EMBL" id="TJZ95497.1"/>
    </source>
</evidence>